<dbReference type="AlphaFoldDB" id="F8NR76"/>
<dbReference type="RefSeq" id="XP_007316896.1">
    <property type="nucleotide sequence ID" value="XM_007316834.1"/>
</dbReference>
<protein>
    <submittedName>
        <fullName evidence="1">Uncharacterized protein</fullName>
    </submittedName>
</protein>
<sequence length="94" mass="10894">MLKKLFPNAEEKCSSHDIRGNYHGLKFDHRNSIETITEEYNTSWREACDSARQREQLKAESARRDAERLAEIAQLKARLREYEDCQPDNAAAPA</sequence>
<reference evidence="1" key="1">
    <citation type="submission" date="2011-04" db="EMBL/GenBank/DDBJ databases">
        <title>Evolution of plant cell wall degrading machinery underlies the functional diversity of forest fungi.</title>
        <authorList>
            <consortium name="US DOE Joint Genome Institute (JGI-PGF)"/>
            <person name="Eastwood D.C."/>
            <person name="Floudas D."/>
            <person name="Binder M."/>
            <person name="Majcherczyk A."/>
            <person name="Schneider P."/>
            <person name="Aerts A."/>
            <person name="Asiegbu F.O."/>
            <person name="Baker S.E."/>
            <person name="Barry K."/>
            <person name="Bendiksby M."/>
            <person name="Blumentritt M."/>
            <person name="Coutinho P.M."/>
            <person name="Cullen D."/>
            <person name="Cullen D."/>
            <person name="Gathman A."/>
            <person name="Goodell B."/>
            <person name="Henrissat B."/>
            <person name="Ihrmark K."/>
            <person name="Kauserud H."/>
            <person name="Kohler A."/>
            <person name="LaButti K."/>
            <person name="Lapidus A."/>
            <person name="Lavin J.L."/>
            <person name="Lee Y.-H."/>
            <person name="Lindquist E."/>
            <person name="Lilly W."/>
            <person name="Lucas S."/>
            <person name="Morin E."/>
            <person name="Murat C."/>
            <person name="Oguiza J.A."/>
            <person name="Park J."/>
            <person name="Pisabarro A.G."/>
            <person name="Riley R."/>
            <person name="Rosling A."/>
            <person name="Salamov A."/>
            <person name="Schmidt O."/>
            <person name="Schmutz J."/>
            <person name="Skrede I."/>
            <person name="Stenlid J."/>
            <person name="Wiebenga A."/>
            <person name="Xie X."/>
            <person name="Kues U."/>
            <person name="Hibbett D.S."/>
            <person name="Hoffmeister D."/>
            <person name="Hogberg N."/>
            <person name="Martin F."/>
            <person name="Grigoriev I.V."/>
            <person name="Watkinson S.C."/>
        </authorList>
    </citation>
    <scope>NUCLEOTIDE SEQUENCE</scope>
    <source>
        <strain evidence="1">S7.9</strain>
    </source>
</reference>
<evidence type="ECO:0000313" key="1">
    <source>
        <dbReference type="EMBL" id="EGO26723.1"/>
    </source>
</evidence>
<dbReference type="HOGENOM" id="CLU_172012_0_0_1"/>
<gene>
    <name evidence="1" type="ORF">SERLADRAFT_464094</name>
</gene>
<name>F8NR76_SERL9</name>
<proteinExistence type="predicted"/>
<dbReference type="Proteomes" id="UP000008064">
    <property type="component" value="Unassembled WGS sequence"/>
</dbReference>
<accession>F8NR76</accession>
<dbReference type="EMBL" id="GL945432">
    <property type="protein sequence ID" value="EGO26723.1"/>
    <property type="molecule type" value="Genomic_DNA"/>
</dbReference>
<dbReference type="GeneID" id="18818683"/>
<dbReference type="KEGG" id="sla:SERLADRAFT_464094"/>
<organism>
    <name type="scientific">Serpula lacrymans var. lacrymans (strain S7.9)</name>
    <name type="common">Dry rot fungus</name>
    <dbReference type="NCBI Taxonomy" id="578457"/>
    <lineage>
        <taxon>Eukaryota</taxon>
        <taxon>Fungi</taxon>
        <taxon>Dikarya</taxon>
        <taxon>Basidiomycota</taxon>
        <taxon>Agaricomycotina</taxon>
        <taxon>Agaricomycetes</taxon>
        <taxon>Agaricomycetidae</taxon>
        <taxon>Boletales</taxon>
        <taxon>Coniophorineae</taxon>
        <taxon>Serpulaceae</taxon>
        <taxon>Serpula</taxon>
    </lineage>
</organism>